<dbReference type="PANTHER" id="PTHR37736">
    <property type="entry name" value="GLYCINE-RICH PROTEIN"/>
    <property type="match status" value="1"/>
</dbReference>
<evidence type="ECO:0000313" key="3">
    <source>
        <dbReference type="Proteomes" id="UP000825729"/>
    </source>
</evidence>
<organism evidence="2 3">
    <name type="scientific">Aristolochia fimbriata</name>
    <name type="common">White veined hardy Dutchman's pipe vine</name>
    <dbReference type="NCBI Taxonomy" id="158543"/>
    <lineage>
        <taxon>Eukaryota</taxon>
        <taxon>Viridiplantae</taxon>
        <taxon>Streptophyta</taxon>
        <taxon>Embryophyta</taxon>
        <taxon>Tracheophyta</taxon>
        <taxon>Spermatophyta</taxon>
        <taxon>Magnoliopsida</taxon>
        <taxon>Magnoliidae</taxon>
        <taxon>Piperales</taxon>
        <taxon>Aristolochiaceae</taxon>
        <taxon>Aristolochia</taxon>
    </lineage>
</organism>
<keyword evidence="3" id="KW-1185">Reference proteome</keyword>
<name>A0AAV7F7D7_ARIFI</name>
<comment type="caution">
    <text evidence="2">The sequence shown here is derived from an EMBL/GenBank/DDBJ whole genome shotgun (WGS) entry which is preliminary data.</text>
</comment>
<evidence type="ECO:0000313" key="2">
    <source>
        <dbReference type="EMBL" id="KAG9455746.1"/>
    </source>
</evidence>
<proteinExistence type="predicted"/>
<feature type="compositionally biased region" description="Gly residues" evidence="1">
    <location>
        <begin position="359"/>
        <end position="373"/>
    </location>
</feature>
<feature type="region of interest" description="Disordered" evidence="1">
    <location>
        <begin position="412"/>
        <end position="445"/>
    </location>
</feature>
<accession>A0AAV7F7D7</accession>
<sequence length="445" mass="48605">MAAPAATEVTEGPVLSYVNKRLRNLRKKYNRILQMEETLAQGKTLNKEQEEVLRSKPAVAVLIDEYEKLRQPLFSAVQEELALASASASASASATAAAQIQSSPVQKQELSTEKAVEDLLNLLYFGSLFDVMPQSDFTSTMLTRTHERECCLTYDYVTDEATDLLGERDLDLISSVGGLLISRPLHSTLSHKNALRSCVEHAKLWLANSDQPIQPGSDITYTGLRERLNKILASDYFTTTPEMKAPIEVAAAAGKYAPCQVPLPETDVPESQEEVASIEQYEQKDEDVAYLEEEPIVEQSSPIEETPKDDSDSANEVVDSVTEQDPSKPVVDVEEQNETGEAETKEYVPRRGFHNQRGGSRGGGGGVGGGGRRGYVNGRGNRGRGGGGGYQNGRSQYFDNNYYPRNYYNSRGRGGGRSGGGTAMYNHHEGYVHGGHGSAEVEPGR</sequence>
<feature type="compositionally biased region" description="Gly residues" evidence="1">
    <location>
        <begin position="412"/>
        <end position="422"/>
    </location>
</feature>
<protein>
    <recommendedName>
        <fullName evidence="4">Glycine-rich protein</fullName>
    </recommendedName>
</protein>
<dbReference type="EMBL" id="JAINDJ010000002">
    <property type="protein sequence ID" value="KAG9455746.1"/>
    <property type="molecule type" value="Genomic_DNA"/>
</dbReference>
<feature type="compositionally biased region" description="Acidic residues" evidence="1">
    <location>
        <begin position="332"/>
        <end position="341"/>
    </location>
</feature>
<reference evidence="2 3" key="1">
    <citation type="submission" date="2021-07" db="EMBL/GenBank/DDBJ databases">
        <title>The Aristolochia fimbriata genome: insights into angiosperm evolution, floral development and chemical biosynthesis.</title>
        <authorList>
            <person name="Jiao Y."/>
        </authorList>
    </citation>
    <scope>NUCLEOTIDE SEQUENCE [LARGE SCALE GENOMIC DNA]</scope>
    <source>
        <strain evidence="2">IBCAS-2021</strain>
        <tissue evidence="2">Leaf</tissue>
    </source>
</reference>
<gene>
    <name evidence="2" type="ORF">H6P81_000254</name>
</gene>
<feature type="region of interest" description="Disordered" evidence="1">
    <location>
        <begin position="294"/>
        <end position="397"/>
    </location>
</feature>
<evidence type="ECO:0008006" key="4">
    <source>
        <dbReference type="Google" id="ProtNLM"/>
    </source>
</evidence>
<dbReference type="AlphaFoldDB" id="A0AAV7F7D7"/>
<dbReference type="Proteomes" id="UP000825729">
    <property type="component" value="Unassembled WGS sequence"/>
</dbReference>
<dbReference type="PANTHER" id="PTHR37736:SF1">
    <property type="entry name" value="GLYCINE-RICH PROTEIN"/>
    <property type="match status" value="1"/>
</dbReference>
<evidence type="ECO:0000256" key="1">
    <source>
        <dbReference type="SAM" id="MobiDB-lite"/>
    </source>
</evidence>